<protein>
    <submittedName>
        <fullName evidence="4">Glycosyltransferase</fullName>
        <ecNumber evidence="4">2.4.-.-</ecNumber>
    </submittedName>
</protein>
<dbReference type="PANTHER" id="PTHR12526:SF630">
    <property type="entry name" value="GLYCOSYLTRANSFERASE"/>
    <property type="match status" value="1"/>
</dbReference>
<keyword evidence="5" id="KW-1185">Reference proteome</keyword>
<sequence>MTSNKATADVGSTPSHEAYVRMLYQTVLGREPDEEGLRHHVSALQRGVDPMQVMADFANSAERREIVMHGILHKKQGRQTAASLAEVDLEFILDASRERFNDIQFFKRLSEEKISAATPRKIRNIAVYYWRMNNGGTERVTARQIQIWRNMGYNVILITDQAPDPLNDYEYGEDVPRFIIPERMMANNNYRPRGRALADILTQEKIDLFITNQWYEISSIWDILVAKSLGIGTVLGWHNSFDAGINSVDDLSLAYLRFLGYKNADLVGVLSNVDKAWFDTWGVPAKLVHNPLTFEHLPKETAPLEGKTLIWVARAERHQKRIDQVLQMFPLVLAEMPDARLVIVGGGPDLDWAREYVDALGIAGNVHFTGYQKNVSKYIAQASIHVMTSEFEGYPMVLGEVWAHGVPTILFDLPHLEYLRREKGHIVVPQGAIEDMAKEAVKLLKDVDERRRLGAEARRVVEDIVAQDVGAAWKQIFDQFEIGDVRGTNSVPLNDLKSMQILLGMLSQKMMSFNRGNFPDPAPLPILPSAARRHPPKRRSTRFAVKAFEQVSKPYKWLGRSLRNQLIPDHRLRMIDLSHVGLGDNMMLWAGLYALLSNGVEICAPGCAIHVQPILGDLAARFFEPFGLKIHRGRPPEHISPIFTPMPPENSKQWWGTYIGRDWYMNWVEALDQQKTFPRNGADLSFAGRVRLAVSERLLYHRNNWAEATPGYIGYRVWLPLALKNGIYPLTFMAQIKRSLKEMRQIFAEFVDASTLESERTQYSGNAAFPTGKSFQTISPQFYKALNIALGGDFFTCYIQNDSAWWQSYETSGVEAKSLPNLMETFRIIKYADNLLTTDSFTSHIAQFLRDDFVLVLSRDMKEGILHPGANPTIMANHPACAPCNYQERYHFNHCVAGYEYCTAFQSSELLDGIIRHFRD</sequence>
<dbReference type="Proteomes" id="UP001218231">
    <property type="component" value="Chromosome"/>
</dbReference>
<evidence type="ECO:0000313" key="4">
    <source>
        <dbReference type="EMBL" id="WCT77372.1"/>
    </source>
</evidence>
<gene>
    <name evidence="4" type="ORF">PQ457_15880</name>
</gene>
<dbReference type="CDD" id="cd03811">
    <property type="entry name" value="GT4_GT28_WabH-like"/>
    <property type="match status" value="1"/>
</dbReference>
<dbReference type="InterPro" id="IPR025282">
    <property type="entry name" value="DUF4214"/>
</dbReference>
<dbReference type="PANTHER" id="PTHR12526">
    <property type="entry name" value="GLYCOSYLTRANSFERASE"/>
    <property type="match status" value="1"/>
</dbReference>
<dbReference type="Gene3D" id="3.40.50.2000">
    <property type="entry name" value="Glycogen Phosphorylase B"/>
    <property type="match status" value="2"/>
</dbReference>
<dbReference type="EMBL" id="CP117417">
    <property type="protein sequence ID" value="WCT77372.1"/>
    <property type="molecule type" value="Genomic_DNA"/>
</dbReference>
<dbReference type="GO" id="GO:0016757">
    <property type="term" value="F:glycosyltransferase activity"/>
    <property type="evidence" value="ECO:0007669"/>
    <property type="project" value="UniProtKB-KW"/>
</dbReference>
<keyword evidence="4" id="KW-0328">Glycosyltransferase</keyword>
<evidence type="ECO:0000259" key="3">
    <source>
        <dbReference type="Pfam" id="PF13946"/>
    </source>
</evidence>
<keyword evidence="4" id="KW-0808">Transferase</keyword>
<feature type="domain" description="DUF4214" evidence="3">
    <location>
        <begin position="2"/>
        <end position="63"/>
    </location>
</feature>
<feature type="domain" description="Glycosyltransferase subfamily 4-like N-terminal" evidence="2">
    <location>
        <begin position="135"/>
        <end position="290"/>
    </location>
</feature>
<reference evidence="4 5" key="1">
    <citation type="submission" date="2023-02" db="EMBL/GenBank/DDBJ databases">
        <title>Genome sequence of Novosphingobium humi KACC 19094.</title>
        <authorList>
            <person name="Kim S."/>
            <person name="Heo J."/>
            <person name="Kwon S.-W."/>
        </authorList>
    </citation>
    <scope>NUCLEOTIDE SEQUENCE [LARGE SCALE GENOMIC DNA]</scope>
    <source>
        <strain evidence="4 5">KACC 19094</strain>
    </source>
</reference>
<dbReference type="RefSeq" id="WP_273617749.1">
    <property type="nucleotide sequence ID" value="NZ_CP117417.1"/>
</dbReference>
<evidence type="ECO:0000259" key="1">
    <source>
        <dbReference type="Pfam" id="PF00534"/>
    </source>
</evidence>
<feature type="domain" description="Glycosyl transferase family 1" evidence="1">
    <location>
        <begin position="298"/>
        <end position="459"/>
    </location>
</feature>
<dbReference type="InterPro" id="IPR028098">
    <property type="entry name" value="Glyco_trans_4-like_N"/>
</dbReference>
<dbReference type="SUPFAM" id="SSF53756">
    <property type="entry name" value="UDP-Glycosyltransferase/glycogen phosphorylase"/>
    <property type="match status" value="1"/>
</dbReference>
<evidence type="ECO:0000313" key="5">
    <source>
        <dbReference type="Proteomes" id="UP001218231"/>
    </source>
</evidence>
<evidence type="ECO:0000259" key="2">
    <source>
        <dbReference type="Pfam" id="PF13439"/>
    </source>
</evidence>
<name>A0ABY7TVT4_9SPHN</name>
<accession>A0ABY7TVT4</accession>
<dbReference type="EC" id="2.4.-.-" evidence="4"/>
<organism evidence="4 5">
    <name type="scientific">Novosphingobium humi</name>
    <dbReference type="NCBI Taxonomy" id="2282397"/>
    <lineage>
        <taxon>Bacteria</taxon>
        <taxon>Pseudomonadati</taxon>
        <taxon>Pseudomonadota</taxon>
        <taxon>Alphaproteobacteria</taxon>
        <taxon>Sphingomonadales</taxon>
        <taxon>Sphingomonadaceae</taxon>
        <taxon>Novosphingobium</taxon>
    </lineage>
</organism>
<proteinExistence type="predicted"/>
<dbReference type="InterPro" id="IPR001296">
    <property type="entry name" value="Glyco_trans_1"/>
</dbReference>
<dbReference type="Pfam" id="PF13946">
    <property type="entry name" value="DUF4214"/>
    <property type="match status" value="1"/>
</dbReference>
<dbReference type="Pfam" id="PF13439">
    <property type="entry name" value="Glyco_transf_4"/>
    <property type="match status" value="1"/>
</dbReference>
<dbReference type="Pfam" id="PF00534">
    <property type="entry name" value="Glycos_transf_1"/>
    <property type="match status" value="1"/>
</dbReference>